<protein>
    <submittedName>
        <fullName evidence="1">Uncharacterized protein</fullName>
    </submittedName>
</protein>
<sequence>MYQYEKHRPAIVGVLFTAPRGIEPLTSSLLAICSPAFGEFHCPEPSARVSTSFADGSFFSKKVK</sequence>
<reference evidence="1" key="1">
    <citation type="submission" date="2022-04" db="EMBL/GenBank/DDBJ databases">
        <authorList>
            <person name="Criscuolo A."/>
        </authorList>
    </citation>
    <scope>NUCLEOTIDE SEQUENCE</scope>
    <source>
        <strain evidence="1">CIP111895</strain>
    </source>
</reference>
<gene>
    <name evidence="1" type="ORF">BACCIP111895_03113</name>
</gene>
<dbReference type="Proteomes" id="UP000838308">
    <property type="component" value="Unassembled WGS sequence"/>
</dbReference>
<evidence type="ECO:0000313" key="2">
    <source>
        <dbReference type="Proteomes" id="UP000838308"/>
    </source>
</evidence>
<proteinExistence type="predicted"/>
<accession>A0ABN8KQG0</accession>
<comment type="caution">
    <text evidence="1">The sequence shown here is derived from an EMBL/GenBank/DDBJ whole genome shotgun (WGS) entry which is preliminary data.</text>
</comment>
<dbReference type="EMBL" id="CALBWS010000021">
    <property type="protein sequence ID" value="CAH2715929.1"/>
    <property type="molecule type" value="Genomic_DNA"/>
</dbReference>
<name>A0ABN8KQG0_9BACI</name>
<evidence type="ECO:0000313" key="1">
    <source>
        <dbReference type="EMBL" id="CAH2715929.1"/>
    </source>
</evidence>
<keyword evidence="2" id="KW-1185">Reference proteome</keyword>
<organism evidence="1 2">
    <name type="scientific">Neobacillus rhizosphaerae</name>
    <dbReference type="NCBI Taxonomy" id="2880965"/>
    <lineage>
        <taxon>Bacteria</taxon>
        <taxon>Bacillati</taxon>
        <taxon>Bacillota</taxon>
        <taxon>Bacilli</taxon>
        <taxon>Bacillales</taxon>
        <taxon>Bacillaceae</taxon>
        <taxon>Neobacillus</taxon>
    </lineage>
</organism>